<dbReference type="SMART" id="SM00060">
    <property type="entry name" value="FN3"/>
    <property type="match status" value="3"/>
</dbReference>
<dbReference type="PANTHER" id="PTHR24051">
    <property type="entry name" value="SUSHI DOMAIN-CONTAINING PROTEIN 1"/>
    <property type="match status" value="1"/>
</dbReference>
<feature type="signal peptide" evidence="4">
    <location>
        <begin position="1"/>
        <end position="16"/>
    </location>
</feature>
<reference evidence="6" key="1">
    <citation type="submission" date="2023-07" db="EMBL/GenBank/DDBJ databases">
        <authorList>
            <consortium name="CYATHOMIX"/>
        </authorList>
    </citation>
    <scope>NUCLEOTIDE SEQUENCE</scope>
    <source>
        <strain evidence="6">N/A</strain>
    </source>
</reference>
<dbReference type="AlphaFoldDB" id="A0AA36DSY5"/>
<keyword evidence="3" id="KW-0812">Transmembrane</keyword>
<evidence type="ECO:0000313" key="7">
    <source>
        <dbReference type="Proteomes" id="UP001176961"/>
    </source>
</evidence>
<keyword evidence="2" id="KW-1015">Disulfide bond</keyword>
<dbReference type="PANTHER" id="PTHR24051:SF9">
    <property type="entry name" value="FIBRONECTIN TYPE-III DOMAIN-CONTAINING PROTEIN"/>
    <property type="match status" value="1"/>
</dbReference>
<dbReference type="Gene3D" id="2.60.40.10">
    <property type="entry name" value="Immunoglobulins"/>
    <property type="match status" value="2"/>
</dbReference>
<feature type="chain" id="PRO_5041219097" description="Fibronectin type-III domain-containing protein" evidence="4">
    <location>
        <begin position="17"/>
        <end position="684"/>
    </location>
</feature>
<dbReference type="InterPro" id="IPR003961">
    <property type="entry name" value="FN3_dom"/>
</dbReference>
<evidence type="ECO:0000256" key="3">
    <source>
        <dbReference type="SAM" id="Phobius"/>
    </source>
</evidence>
<protein>
    <recommendedName>
        <fullName evidence="5">Fibronectin type-III domain-containing protein</fullName>
    </recommendedName>
</protein>
<comment type="caution">
    <text evidence="6">The sequence shown here is derived from an EMBL/GenBank/DDBJ whole genome shotgun (WGS) entry which is preliminary data.</text>
</comment>
<dbReference type="SUPFAM" id="SSF49265">
    <property type="entry name" value="Fibronectin type III"/>
    <property type="match status" value="1"/>
</dbReference>
<keyword evidence="3" id="KW-1133">Transmembrane helix</keyword>
<keyword evidence="1" id="KW-0677">Repeat</keyword>
<evidence type="ECO:0000313" key="6">
    <source>
        <dbReference type="EMBL" id="CAJ0592108.1"/>
    </source>
</evidence>
<evidence type="ECO:0000259" key="5">
    <source>
        <dbReference type="PROSITE" id="PS50853"/>
    </source>
</evidence>
<keyword evidence="4" id="KW-0732">Signal</keyword>
<dbReference type="Proteomes" id="UP001176961">
    <property type="component" value="Unassembled WGS sequence"/>
</dbReference>
<feature type="domain" description="Fibronectin type-III" evidence="5">
    <location>
        <begin position="124"/>
        <end position="225"/>
    </location>
</feature>
<dbReference type="PROSITE" id="PS50853">
    <property type="entry name" value="FN3"/>
    <property type="match status" value="2"/>
</dbReference>
<evidence type="ECO:0000256" key="4">
    <source>
        <dbReference type="SAM" id="SignalP"/>
    </source>
</evidence>
<organism evidence="6 7">
    <name type="scientific">Cylicocyclus nassatus</name>
    <name type="common">Nematode worm</name>
    <dbReference type="NCBI Taxonomy" id="53992"/>
    <lineage>
        <taxon>Eukaryota</taxon>
        <taxon>Metazoa</taxon>
        <taxon>Ecdysozoa</taxon>
        <taxon>Nematoda</taxon>
        <taxon>Chromadorea</taxon>
        <taxon>Rhabditida</taxon>
        <taxon>Rhabditina</taxon>
        <taxon>Rhabditomorpha</taxon>
        <taxon>Strongyloidea</taxon>
        <taxon>Strongylidae</taxon>
        <taxon>Cylicocyclus</taxon>
    </lineage>
</organism>
<dbReference type="Pfam" id="PF00041">
    <property type="entry name" value="fn3"/>
    <property type="match status" value="1"/>
</dbReference>
<keyword evidence="3" id="KW-0472">Membrane</keyword>
<feature type="domain" description="Fibronectin type-III" evidence="5">
    <location>
        <begin position="22"/>
        <end position="117"/>
    </location>
</feature>
<sequence>MLILILLYSIPHIVTSSSDFLETDPVEIVDIRNDEATISWRVPPEFANQTTKQRLMITTMRTSYQSKASVSVYVGPKLRTYTFSNLVGNTTYRASVETFEKDISLWYASNVFTTSLASLHWLPAPTDIVLLDKTNNSLEVSWTPPEIHETGHNAVINQHLLTIYEYLPTSRILLKKFSLNVPVPMTTYSIGRLTPGSIYNVTLQAGTNYGYGALGWAVFSTLNNNDDGFILKQRLKTPNALTLTWPAQWLPTPTSRFTIRAKTVHSPDNVDKEITNMGVGEVGKSPEFVLRNLHPGSTYNISITTPLEATKSSIMWRSGGLFKTAWSVFSTLTQGEYVVSDSRIVMETDIAASIVFRPLRHLGDIQYQIRYTPHDGVPLETKEYVEDELLCPKFGCEWLCALVFNLPRRSREYNFEVRAKVDGQWNKWTTIPRRPWNLLERVCSINPPNFFVDNIGNREFMREVDISSANAQLSPTVWRYLVVVDSRQSDYSSIDITKLADKPTSDYDNTPYYITASLTPEQVHQNIDFRLGDGQVHGGYLNYPLKESQVDPRWTLVPMTQIENEIMEPRLKTCGFTEEGNFECDMPLSEFISYIPVWIKTALLLCFSAIMFCFCIMLACGLRRFCDNPNQTKEASIMYYHNDSPNTISTTREYRKVERREFSAADREARMKFMEEDHCDCHTV</sequence>
<evidence type="ECO:0000256" key="2">
    <source>
        <dbReference type="ARBA" id="ARBA00023157"/>
    </source>
</evidence>
<name>A0AA36DSY5_CYLNA</name>
<accession>A0AA36DSY5</accession>
<evidence type="ECO:0000256" key="1">
    <source>
        <dbReference type="ARBA" id="ARBA00022737"/>
    </source>
</evidence>
<gene>
    <name evidence="6" type="ORF">CYNAS_LOCUS4091</name>
</gene>
<dbReference type="InterPro" id="IPR013783">
    <property type="entry name" value="Ig-like_fold"/>
</dbReference>
<dbReference type="CDD" id="cd00063">
    <property type="entry name" value="FN3"/>
    <property type="match status" value="1"/>
</dbReference>
<proteinExistence type="predicted"/>
<dbReference type="InterPro" id="IPR036116">
    <property type="entry name" value="FN3_sf"/>
</dbReference>
<dbReference type="EMBL" id="CATQJL010000001">
    <property type="protein sequence ID" value="CAJ0592108.1"/>
    <property type="molecule type" value="Genomic_DNA"/>
</dbReference>
<feature type="transmembrane region" description="Helical" evidence="3">
    <location>
        <begin position="597"/>
        <end position="622"/>
    </location>
</feature>
<keyword evidence="7" id="KW-1185">Reference proteome</keyword>
<dbReference type="InterPro" id="IPR051622">
    <property type="entry name" value="R-tyr_protein_phosphatases"/>
</dbReference>